<accession>A0A0M9EQS3</accession>
<feature type="domain" description="J" evidence="2">
    <location>
        <begin position="160"/>
        <end position="237"/>
    </location>
</feature>
<reference evidence="3 4" key="1">
    <citation type="submission" date="2015-04" db="EMBL/GenBank/DDBJ databases">
        <title>The draft genome sequence of Fusarium langsethiae, a T-2/HT-2 mycotoxin producer.</title>
        <authorList>
            <person name="Lysoe E."/>
            <person name="Divon H.H."/>
            <person name="Terzi V."/>
            <person name="Orru L."/>
            <person name="Lamontanara A."/>
            <person name="Kolseth A.-K."/>
            <person name="Frandsen R.J."/>
            <person name="Nielsen K."/>
            <person name="Thrane U."/>
        </authorList>
    </citation>
    <scope>NUCLEOTIDE SEQUENCE [LARGE SCALE GENOMIC DNA]</scope>
    <source>
        <strain evidence="3 4">Fl201059</strain>
    </source>
</reference>
<evidence type="ECO:0000259" key="2">
    <source>
        <dbReference type="PROSITE" id="PS50076"/>
    </source>
</evidence>
<dbReference type="SUPFAM" id="SSF46565">
    <property type="entry name" value="Chaperone J-domain"/>
    <property type="match status" value="1"/>
</dbReference>
<dbReference type="PROSITE" id="PS50076">
    <property type="entry name" value="DNAJ_2"/>
    <property type="match status" value="1"/>
</dbReference>
<evidence type="ECO:0000256" key="1">
    <source>
        <dbReference type="SAM" id="MobiDB-lite"/>
    </source>
</evidence>
<dbReference type="InterPro" id="IPR036869">
    <property type="entry name" value="J_dom_sf"/>
</dbReference>
<keyword evidence="4" id="KW-1185">Reference proteome</keyword>
<feature type="region of interest" description="Disordered" evidence="1">
    <location>
        <begin position="218"/>
        <end position="257"/>
    </location>
</feature>
<sequence>MASQTSAVAGYKQPSVEDVSEKKNHDRKSGKFSVPYGASLLAIKDENLQQAIIHARQNITESWLKNELKNATAKDIVAYRKQLSSERQIEKISLEVAKNFPLGKRKTTGDVTSQIRANPEVIEFFIEYALDECMRKIESSSSKKRAEIERILSVQKEQGNEYEILGINEKITRAQLLQQRREILSAVHPDKNEDPEANNCTQAVNNALDKLLEKNQKWYEPPDGRSQNPREHQDMFGPGAFGSETEDSDEEDPVKKHIPDIPEEIKRIHKHISKYINPYFSTLEEDFPEIPDGVRKANNKIKRLNSDASRPVEAYLVTKAVLHALRKEQIRLVEVLQKEGAKEAEKQLPVLRQSYLKTSKLREHQWPESWGEVMEEAIRGRLNEAYQDNPPSEEGGEHSDTDMSDSANGSTSLTTLGSDTGVHSKLMVVRPITKLKPGNTLLGDKILGYRPMKRYNRYEGQYVTSSMKFFVQNPESEVFNIYSATDIGQEAALAYHRLADEEKNDVARYLEGVKNGEITPDAYNGILGVCAKESVYEMTDRFPETWVHIAVKGDDDSSKAKIINRTAFRELVDNADKEIDSFYVRIGVEPPWSTTPYPDPRNNVRYMSLAYPAPRRKALERHDRRVLKAAPFNQGMGSFGQNLIDDSPRRVARSYHDEPETSDHGRGDHRLIRAFERLTVMFEEQQREQRRHRELLESTLPRLIEDR</sequence>
<dbReference type="Pfam" id="PF00226">
    <property type="entry name" value="DnaJ"/>
    <property type="match status" value="1"/>
</dbReference>
<feature type="compositionally biased region" description="Low complexity" evidence="1">
    <location>
        <begin position="409"/>
        <end position="418"/>
    </location>
</feature>
<dbReference type="InterPro" id="IPR001623">
    <property type="entry name" value="DnaJ_domain"/>
</dbReference>
<dbReference type="OrthoDB" id="442087at2759"/>
<dbReference type="AlphaFoldDB" id="A0A0M9EQS3"/>
<dbReference type="Proteomes" id="UP000037904">
    <property type="component" value="Unassembled WGS sequence"/>
</dbReference>
<dbReference type="EMBL" id="JXCE01000369">
    <property type="protein sequence ID" value="KPA37710.1"/>
    <property type="molecule type" value="Genomic_DNA"/>
</dbReference>
<evidence type="ECO:0000313" key="4">
    <source>
        <dbReference type="Proteomes" id="UP000037904"/>
    </source>
</evidence>
<feature type="compositionally biased region" description="Basic and acidic residues" evidence="1">
    <location>
        <begin position="218"/>
        <end position="234"/>
    </location>
</feature>
<feature type="region of interest" description="Disordered" evidence="1">
    <location>
        <begin position="385"/>
        <end position="418"/>
    </location>
</feature>
<proteinExistence type="predicted"/>
<gene>
    <name evidence="3" type="ORF">FLAG1_09465</name>
</gene>
<name>A0A0M9EQS3_FUSLA</name>
<feature type="region of interest" description="Disordered" evidence="1">
    <location>
        <begin position="1"/>
        <end position="30"/>
    </location>
</feature>
<organism evidence="3 4">
    <name type="scientific">Fusarium langsethiae</name>
    <dbReference type="NCBI Taxonomy" id="179993"/>
    <lineage>
        <taxon>Eukaryota</taxon>
        <taxon>Fungi</taxon>
        <taxon>Dikarya</taxon>
        <taxon>Ascomycota</taxon>
        <taxon>Pezizomycotina</taxon>
        <taxon>Sordariomycetes</taxon>
        <taxon>Hypocreomycetidae</taxon>
        <taxon>Hypocreales</taxon>
        <taxon>Nectriaceae</taxon>
        <taxon>Fusarium</taxon>
    </lineage>
</organism>
<dbReference type="Gene3D" id="1.10.287.110">
    <property type="entry name" value="DnaJ domain"/>
    <property type="match status" value="1"/>
</dbReference>
<evidence type="ECO:0000313" key="3">
    <source>
        <dbReference type="EMBL" id="KPA37710.1"/>
    </source>
</evidence>
<comment type="caution">
    <text evidence="3">The sequence shown here is derived from an EMBL/GenBank/DDBJ whole genome shotgun (WGS) entry which is preliminary data.</text>
</comment>
<protein>
    <recommendedName>
        <fullName evidence="2">J domain-containing protein</fullName>
    </recommendedName>
</protein>
<feature type="compositionally biased region" description="Basic and acidic residues" evidence="1">
    <location>
        <begin position="19"/>
        <end position="29"/>
    </location>
</feature>